<protein>
    <recommendedName>
        <fullName evidence="1">glutathione gamma-glutamylcysteinyltransferase</fullName>
        <ecNumber evidence="1">2.3.2.15</ecNumber>
    </recommendedName>
</protein>
<evidence type="ECO:0000259" key="5">
    <source>
        <dbReference type="PROSITE" id="PS51443"/>
    </source>
</evidence>
<dbReference type="InterPro" id="IPR038156">
    <property type="entry name" value="PCS_N_sf"/>
</dbReference>
<evidence type="ECO:0000256" key="3">
    <source>
        <dbReference type="ARBA" id="ARBA00022679"/>
    </source>
</evidence>
<sequence>MSLTSFTSYEGRQLFKEALNAGMVENYFSLVGNFTTQTETSYCGLGSLAMVLNAMEVDPGQTWKGVWRWYSDEMLECCAPLDLVKEKGITLEQFVCLAKCHGLEARSQRFDHTTYDQFKADLYKTATEPGHHMVISFDRASLGQTGIGHFSPIGAYHAEKGLCLVLDVARFKYPSYWAPIEMIW</sequence>
<dbReference type="InterPro" id="IPR007719">
    <property type="entry name" value="PCS_N"/>
</dbReference>
<dbReference type="Proteomes" id="UP000240830">
    <property type="component" value="Unassembled WGS sequence"/>
</dbReference>
<feature type="domain" description="Peptidase C83" evidence="5">
    <location>
        <begin position="1"/>
        <end position="184"/>
    </location>
</feature>
<dbReference type="GO" id="GO:0016756">
    <property type="term" value="F:glutathione gamma-glutamylcysteinyltransferase activity"/>
    <property type="evidence" value="ECO:0007669"/>
    <property type="project" value="UniProtKB-EC"/>
</dbReference>
<keyword evidence="3" id="KW-0808">Transferase</keyword>
<dbReference type="SUPFAM" id="SSF54001">
    <property type="entry name" value="Cysteine proteinases"/>
    <property type="match status" value="1"/>
</dbReference>
<dbReference type="Gene3D" id="3.90.70.30">
    <property type="entry name" value="Phytochelatin synthase, N-terminal domain"/>
    <property type="match status" value="1"/>
</dbReference>
<organism evidence="6 7">
    <name type="scientific">Paramicrosporidium saccamoebae</name>
    <dbReference type="NCBI Taxonomy" id="1246581"/>
    <lineage>
        <taxon>Eukaryota</taxon>
        <taxon>Fungi</taxon>
        <taxon>Fungi incertae sedis</taxon>
        <taxon>Cryptomycota</taxon>
        <taxon>Cryptomycota incertae sedis</taxon>
        <taxon>Paramicrosporidium</taxon>
    </lineage>
</organism>
<name>A0A2H9TG48_9FUNG</name>
<dbReference type="InterPro" id="IPR040409">
    <property type="entry name" value="PCS-like"/>
</dbReference>
<comment type="caution">
    <text evidence="6">The sequence shown here is derived from an EMBL/GenBank/DDBJ whole genome shotgun (WGS) entry which is preliminary data.</text>
</comment>
<dbReference type="AlphaFoldDB" id="A0A2H9TG48"/>
<proteinExistence type="predicted"/>
<keyword evidence="7" id="KW-1185">Reference proteome</keyword>
<evidence type="ECO:0000313" key="7">
    <source>
        <dbReference type="Proteomes" id="UP000240830"/>
    </source>
</evidence>
<dbReference type="GO" id="GO:0046872">
    <property type="term" value="F:metal ion binding"/>
    <property type="evidence" value="ECO:0007669"/>
    <property type="project" value="UniProtKB-KW"/>
</dbReference>
<dbReference type="GO" id="GO:0010038">
    <property type="term" value="P:response to metal ion"/>
    <property type="evidence" value="ECO:0007669"/>
    <property type="project" value="InterPro"/>
</dbReference>
<dbReference type="Pfam" id="PF05023">
    <property type="entry name" value="Phytochelatin"/>
    <property type="match status" value="1"/>
</dbReference>
<keyword evidence="4" id="KW-0479">Metal-binding</keyword>
<accession>A0A2H9TG48</accession>
<dbReference type="InterPro" id="IPR038765">
    <property type="entry name" value="Papain-like_cys_pep_sf"/>
</dbReference>
<evidence type="ECO:0000256" key="4">
    <source>
        <dbReference type="ARBA" id="ARBA00022723"/>
    </source>
</evidence>
<gene>
    <name evidence="6" type="ORF">PSACC_03421</name>
</gene>
<dbReference type="FunFam" id="3.90.70.30:FF:000001">
    <property type="entry name" value="Glutathione gamma-glutamylcysteinyltransferase 1"/>
    <property type="match status" value="1"/>
</dbReference>
<dbReference type="PROSITE" id="PS51443">
    <property type="entry name" value="PCS"/>
    <property type="match status" value="1"/>
</dbReference>
<dbReference type="OrthoDB" id="448954at2759"/>
<evidence type="ECO:0000256" key="2">
    <source>
        <dbReference type="ARBA" id="ARBA00022539"/>
    </source>
</evidence>
<keyword evidence="2" id="KW-0104">Cadmium</keyword>
<evidence type="ECO:0000256" key="1">
    <source>
        <dbReference type="ARBA" id="ARBA00012468"/>
    </source>
</evidence>
<reference evidence="6 7" key="1">
    <citation type="submission" date="2016-10" db="EMBL/GenBank/DDBJ databases">
        <title>The genome of Paramicrosporidium saccamoebae is the missing link in understanding Cryptomycota and Microsporidia evolution.</title>
        <authorList>
            <person name="Quandt C.A."/>
            <person name="Beaudet D."/>
            <person name="Corsaro D."/>
            <person name="Michel R."/>
            <person name="Corradi N."/>
            <person name="James T."/>
        </authorList>
    </citation>
    <scope>NUCLEOTIDE SEQUENCE [LARGE SCALE GENOMIC DNA]</scope>
    <source>
        <strain evidence="6 7">KSL3</strain>
    </source>
</reference>
<dbReference type="EMBL" id="MTSL01000208">
    <property type="protein sequence ID" value="PJF16753.1"/>
    <property type="molecule type" value="Genomic_DNA"/>
</dbReference>
<dbReference type="PANTHER" id="PTHR33447">
    <property type="entry name" value="GLUTATHIONE GAMMA-GLUTAMYLCYSTEINYLTRANSFERASE"/>
    <property type="match status" value="1"/>
</dbReference>
<dbReference type="GO" id="GO:0046938">
    <property type="term" value="P:phytochelatin biosynthetic process"/>
    <property type="evidence" value="ECO:0007669"/>
    <property type="project" value="InterPro"/>
</dbReference>
<evidence type="ECO:0000313" key="6">
    <source>
        <dbReference type="EMBL" id="PJF16753.1"/>
    </source>
</evidence>
<dbReference type="EC" id="2.3.2.15" evidence="1"/>